<keyword evidence="3" id="KW-1185">Reference proteome</keyword>
<dbReference type="PANTHER" id="PTHR40469:SF2">
    <property type="entry name" value="GALACTOSE-BINDING DOMAIN-LIKE SUPERFAMILY PROTEIN"/>
    <property type="match status" value="1"/>
</dbReference>
<name>A0A6G4TXA3_9ACTN</name>
<dbReference type="EMBL" id="JAAKZV010000034">
    <property type="protein sequence ID" value="NGN64443.1"/>
    <property type="molecule type" value="Genomic_DNA"/>
</dbReference>
<dbReference type="Gene3D" id="2.60.120.560">
    <property type="entry name" value="Exo-inulinase, domain 1"/>
    <property type="match status" value="1"/>
</dbReference>
<dbReference type="Proteomes" id="UP000481583">
    <property type="component" value="Unassembled WGS sequence"/>
</dbReference>
<evidence type="ECO:0000313" key="3">
    <source>
        <dbReference type="Proteomes" id="UP000481583"/>
    </source>
</evidence>
<comment type="caution">
    <text evidence="2">The sequence shown here is derived from an EMBL/GenBank/DDBJ whole genome shotgun (WGS) entry which is preliminary data.</text>
</comment>
<reference evidence="2 3" key="1">
    <citation type="submission" date="2020-02" db="EMBL/GenBank/DDBJ databases">
        <title>Whole-genome analyses of novel actinobacteria.</title>
        <authorList>
            <person name="Sahin N."/>
        </authorList>
    </citation>
    <scope>NUCLEOTIDE SEQUENCE [LARGE SCALE GENOMIC DNA]</scope>
    <source>
        <strain evidence="2 3">A7024</strain>
    </source>
</reference>
<dbReference type="Pfam" id="PF06439">
    <property type="entry name" value="3keto-disac_hyd"/>
    <property type="match status" value="1"/>
</dbReference>
<evidence type="ECO:0000259" key="1">
    <source>
        <dbReference type="Pfam" id="PF06439"/>
    </source>
</evidence>
<dbReference type="GO" id="GO:0016787">
    <property type="term" value="F:hydrolase activity"/>
    <property type="evidence" value="ECO:0007669"/>
    <property type="project" value="InterPro"/>
</dbReference>
<dbReference type="PANTHER" id="PTHR40469">
    <property type="entry name" value="SECRETED GLYCOSYL HYDROLASE"/>
    <property type="match status" value="1"/>
</dbReference>
<gene>
    <name evidence="2" type="ORF">G5C51_11080</name>
</gene>
<dbReference type="InterPro" id="IPR010496">
    <property type="entry name" value="AL/BT2_dom"/>
</dbReference>
<sequence>MRLLCQGPVSKRLLQRRKDPTLSRHLRTRRPLALLAAAVALCSLPVAAPAAADAPSSHRLVLFDGTHTDGWSQAGPGGFALGDGAMTSYGGLGLTYYSAREFSDYRLTLDWRMSGDDNSGVHLGFPAGDDPAIRNQGFEVQIDATDAPEKTTGSVYGFQAPDIAARDAALHPPGEWNTFDLVVTGDRLRVYLNGVKINDFTDTVVERRLNPGHIGLQNHGDGDEVSFRDIVLTQLPRDDQ</sequence>
<feature type="domain" description="3-keto-alpha-glucoside-1,2-lyase/3-keto-2-hydroxy-glucal hydratase" evidence="1">
    <location>
        <begin position="61"/>
        <end position="232"/>
    </location>
</feature>
<dbReference type="AlphaFoldDB" id="A0A6G4TXA3"/>
<organism evidence="2 3">
    <name type="scientific">Streptomyces coryli</name>
    <dbReference type="NCBI Taxonomy" id="1128680"/>
    <lineage>
        <taxon>Bacteria</taxon>
        <taxon>Bacillati</taxon>
        <taxon>Actinomycetota</taxon>
        <taxon>Actinomycetes</taxon>
        <taxon>Kitasatosporales</taxon>
        <taxon>Streptomycetaceae</taxon>
        <taxon>Streptomyces</taxon>
    </lineage>
</organism>
<protein>
    <submittedName>
        <fullName evidence="2">DUF1080 domain-containing protein</fullName>
    </submittedName>
</protein>
<evidence type="ECO:0000313" key="2">
    <source>
        <dbReference type="EMBL" id="NGN64443.1"/>
    </source>
</evidence>
<accession>A0A6G4TXA3</accession>
<proteinExistence type="predicted"/>